<dbReference type="RefSeq" id="WP_146018178.1">
    <property type="nucleotide sequence ID" value="NZ_CACRSS010000021.1"/>
</dbReference>
<proteinExistence type="predicted"/>
<evidence type="ECO:0000313" key="1">
    <source>
        <dbReference type="EMBL" id="VYT28922.1"/>
    </source>
</evidence>
<dbReference type="EMBL" id="CACRSS010000021">
    <property type="protein sequence ID" value="VYT28922.1"/>
    <property type="molecule type" value="Genomic_DNA"/>
</dbReference>
<protein>
    <recommendedName>
        <fullName evidence="2">Helix-turn-helix domain-containing protein</fullName>
    </recommendedName>
</protein>
<reference evidence="1" key="1">
    <citation type="submission" date="2019-11" db="EMBL/GenBank/DDBJ databases">
        <authorList>
            <person name="Feng L."/>
        </authorList>
    </citation>
    <scope>NUCLEOTIDE SEQUENCE</scope>
    <source>
        <strain evidence="1">AMuciniphilaLFYP55</strain>
    </source>
</reference>
<evidence type="ECO:0008006" key="2">
    <source>
        <dbReference type="Google" id="ProtNLM"/>
    </source>
</evidence>
<dbReference type="GO" id="GO:0003677">
    <property type="term" value="F:DNA binding"/>
    <property type="evidence" value="ECO:0007669"/>
    <property type="project" value="InterPro"/>
</dbReference>
<dbReference type="CDD" id="cd00093">
    <property type="entry name" value="HTH_XRE"/>
    <property type="match status" value="1"/>
</dbReference>
<organism evidence="1">
    <name type="scientific">Akkermansia muciniphila</name>
    <dbReference type="NCBI Taxonomy" id="239935"/>
    <lineage>
        <taxon>Bacteria</taxon>
        <taxon>Pseudomonadati</taxon>
        <taxon>Verrucomicrobiota</taxon>
        <taxon>Verrucomicrobiia</taxon>
        <taxon>Verrucomicrobiales</taxon>
        <taxon>Akkermansiaceae</taxon>
        <taxon>Akkermansia</taxon>
    </lineage>
</organism>
<name>A0A6N2VJ39_9BACT</name>
<dbReference type="Gene3D" id="1.10.260.40">
    <property type="entry name" value="lambda repressor-like DNA-binding domains"/>
    <property type="match status" value="1"/>
</dbReference>
<dbReference type="InterPro" id="IPR001387">
    <property type="entry name" value="Cro/C1-type_HTH"/>
</dbReference>
<dbReference type="InterPro" id="IPR010982">
    <property type="entry name" value="Lambda_DNA-bd_dom_sf"/>
</dbReference>
<dbReference type="SUPFAM" id="SSF47413">
    <property type="entry name" value="lambda repressor-like DNA-binding domains"/>
    <property type="match status" value="1"/>
</dbReference>
<gene>
    <name evidence="1" type="ORF">AMLFYP55_01521</name>
</gene>
<dbReference type="AlphaFoldDB" id="A0A6N2VJ39"/>
<accession>A0A6N2VJ39</accession>
<sequence length="138" mass="15809">MKRLFFDKIAHRGENDDMEKAPIVSLEQLRKWMKENAVSRSALAKALDIQRSTVDNWFSSKRNSIPTHFHAILHRIMAGERLSPTEMKSQLVVPLSSHVLNLAMKEAVRANMKIEDWIAQTIEENASQEARGNVERGE</sequence>